<evidence type="ECO:0000313" key="2">
    <source>
        <dbReference type="Proteomes" id="UP000054549"/>
    </source>
</evidence>
<dbReference type="HOGENOM" id="CLU_2637552_0_0_1"/>
<keyword evidence="2" id="KW-1185">Reference proteome</keyword>
<proteinExistence type="predicted"/>
<accession>A0A0C2SU19</accession>
<organism evidence="1 2">
    <name type="scientific">Amanita muscaria (strain Koide BX008)</name>
    <dbReference type="NCBI Taxonomy" id="946122"/>
    <lineage>
        <taxon>Eukaryota</taxon>
        <taxon>Fungi</taxon>
        <taxon>Dikarya</taxon>
        <taxon>Basidiomycota</taxon>
        <taxon>Agaricomycotina</taxon>
        <taxon>Agaricomycetes</taxon>
        <taxon>Agaricomycetidae</taxon>
        <taxon>Agaricales</taxon>
        <taxon>Pluteineae</taxon>
        <taxon>Amanitaceae</taxon>
        <taxon>Amanita</taxon>
    </lineage>
</organism>
<dbReference type="Proteomes" id="UP000054549">
    <property type="component" value="Unassembled WGS sequence"/>
</dbReference>
<dbReference type="EMBL" id="KN818234">
    <property type="protein sequence ID" value="KIL66890.1"/>
    <property type="molecule type" value="Genomic_DNA"/>
</dbReference>
<evidence type="ECO:0000313" key="1">
    <source>
        <dbReference type="EMBL" id="KIL66890.1"/>
    </source>
</evidence>
<name>A0A0C2SU19_AMAMK</name>
<gene>
    <name evidence="1" type="ORF">M378DRAFT_160424</name>
</gene>
<reference evidence="1 2" key="1">
    <citation type="submission" date="2014-04" db="EMBL/GenBank/DDBJ databases">
        <title>Evolutionary Origins and Diversification of the Mycorrhizal Mutualists.</title>
        <authorList>
            <consortium name="DOE Joint Genome Institute"/>
            <consortium name="Mycorrhizal Genomics Consortium"/>
            <person name="Kohler A."/>
            <person name="Kuo A."/>
            <person name="Nagy L.G."/>
            <person name="Floudas D."/>
            <person name="Copeland A."/>
            <person name="Barry K.W."/>
            <person name="Cichocki N."/>
            <person name="Veneault-Fourrey C."/>
            <person name="LaButti K."/>
            <person name="Lindquist E.A."/>
            <person name="Lipzen A."/>
            <person name="Lundell T."/>
            <person name="Morin E."/>
            <person name="Murat C."/>
            <person name="Riley R."/>
            <person name="Ohm R."/>
            <person name="Sun H."/>
            <person name="Tunlid A."/>
            <person name="Henrissat B."/>
            <person name="Grigoriev I.V."/>
            <person name="Hibbett D.S."/>
            <person name="Martin F."/>
        </authorList>
    </citation>
    <scope>NUCLEOTIDE SEQUENCE [LARGE SCALE GENOMIC DNA]</scope>
    <source>
        <strain evidence="1 2">Koide BX008</strain>
    </source>
</reference>
<dbReference type="InParanoid" id="A0A0C2SU19"/>
<protein>
    <submittedName>
        <fullName evidence="1">Uncharacterized protein</fullName>
    </submittedName>
</protein>
<dbReference type="AlphaFoldDB" id="A0A0C2SU19"/>
<sequence>MTKTFINKYRCSEPRANASIVFGEDFHLSRCIRHFSVERLFPTRQVPSSLSPHPFVDGRAASAIRALYLHFVPRRLV</sequence>